<gene>
    <name evidence="1" type="ORF">FHS90_002647</name>
</gene>
<dbReference type="Gene3D" id="2.130.10.10">
    <property type="entry name" value="YVTN repeat-like/Quinoprotein amine dehydrogenase"/>
    <property type="match status" value="1"/>
</dbReference>
<sequence>MRAPFSISLALALTLLITSCDKSQKAPETTSTSPAQDPAGEINYGVVKTLPHDTTAFTEGLLFHNGTLYESTGSPADLPQTRSVIGVVNQETGRLQVKTELDKQKYFGEGIVILNDKIYQLTYVSKVGFVYDLASFKKVGEFSFPSDEGWGMTTDGTHLIMSDGTEQLTYLDPTTFKVVKTVEVSDQYGPVDDLNELEYIKGFLYANVYTTNNILKIDPATGSVVGQLNLTSLAQDAQRRHAGSLELNGIAFEEASGNVYVTGKMWPTLYVLRFKL</sequence>
<reference evidence="1 2" key="1">
    <citation type="submission" date="2020-08" db="EMBL/GenBank/DDBJ databases">
        <title>Genomic Encyclopedia of Type Strains, Phase IV (KMG-IV): sequencing the most valuable type-strain genomes for metagenomic binning, comparative biology and taxonomic classification.</title>
        <authorList>
            <person name="Goeker M."/>
        </authorList>
    </citation>
    <scope>NUCLEOTIDE SEQUENCE [LARGE SCALE GENOMIC DNA]</scope>
    <source>
        <strain evidence="1 2">DSM 29854</strain>
    </source>
</reference>
<dbReference type="RefSeq" id="WP_182513303.1">
    <property type="nucleotide sequence ID" value="NZ_JACJIQ010000009.1"/>
</dbReference>
<dbReference type="InterPro" id="IPR011044">
    <property type="entry name" value="Quino_amine_DH_bsu"/>
</dbReference>
<keyword evidence="2" id="KW-1185">Reference proteome</keyword>
<dbReference type="InterPro" id="IPR007788">
    <property type="entry name" value="QCT"/>
</dbReference>
<protein>
    <submittedName>
        <fullName evidence="1">Glutamine cyclotransferase</fullName>
    </submittedName>
</protein>
<evidence type="ECO:0000313" key="2">
    <source>
        <dbReference type="Proteomes" id="UP000563094"/>
    </source>
</evidence>
<accession>A0A839GU48</accession>
<dbReference type="PROSITE" id="PS51257">
    <property type="entry name" value="PROKAR_LIPOPROTEIN"/>
    <property type="match status" value="1"/>
</dbReference>
<comment type="caution">
    <text evidence="1">The sequence shown here is derived from an EMBL/GenBank/DDBJ whole genome shotgun (WGS) entry which is preliminary data.</text>
</comment>
<dbReference type="PANTHER" id="PTHR31270:SF1">
    <property type="entry name" value="GLUTAMINYL-PEPTIDE CYCLOTRANSFERASE"/>
    <property type="match status" value="1"/>
</dbReference>
<name>A0A839GU48_9BACT</name>
<dbReference type="EMBL" id="JACJIQ010000009">
    <property type="protein sequence ID" value="MBA9077928.1"/>
    <property type="molecule type" value="Genomic_DNA"/>
</dbReference>
<dbReference type="GO" id="GO:0016603">
    <property type="term" value="F:glutaminyl-peptide cyclotransferase activity"/>
    <property type="evidence" value="ECO:0007669"/>
    <property type="project" value="InterPro"/>
</dbReference>
<dbReference type="PANTHER" id="PTHR31270">
    <property type="entry name" value="GLUTAMINYL-PEPTIDE CYCLOTRANSFERASE"/>
    <property type="match status" value="1"/>
</dbReference>
<dbReference type="SUPFAM" id="SSF50969">
    <property type="entry name" value="YVTN repeat-like/Quinoprotein amine dehydrogenase"/>
    <property type="match status" value="1"/>
</dbReference>
<evidence type="ECO:0000313" key="1">
    <source>
        <dbReference type="EMBL" id="MBA9077928.1"/>
    </source>
</evidence>
<dbReference type="AlphaFoldDB" id="A0A839GU48"/>
<keyword evidence="1" id="KW-0808">Transferase</keyword>
<organism evidence="1 2">
    <name type="scientific">Rufibacter quisquiliarum</name>
    <dbReference type="NCBI Taxonomy" id="1549639"/>
    <lineage>
        <taxon>Bacteria</taxon>
        <taxon>Pseudomonadati</taxon>
        <taxon>Bacteroidota</taxon>
        <taxon>Cytophagia</taxon>
        <taxon>Cytophagales</taxon>
        <taxon>Hymenobacteraceae</taxon>
        <taxon>Rufibacter</taxon>
    </lineage>
</organism>
<proteinExistence type="predicted"/>
<dbReference type="Proteomes" id="UP000563094">
    <property type="component" value="Unassembled WGS sequence"/>
</dbReference>
<dbReference type="InterPro" id="IPR015943">
    <property type="entry name" value="WD40/YVTN_repeat-like_dom_sf"/>
</dbReference>
<dbReference type="Pfam" id="PF05096">
    <property type="entry name" value="Glu_cyclase_2"/>
    <property type="match status" value="1"/>
</dbReference>